<dbReference type="AlphaFoldDB" id="A0A225NM98"/>
<reference evidence="2 3" key="1">
    <citation type="submission" date="2013-04" db="EMBL/GenBank/DDBJ databases">
        <title>Oceanicola sp. 22II1-22F33 Genome Sequencing.</title>
        <authorList>
            <person name="Lai Q."/>
            <person name="Li G."/>
            <person name="Shao Z."/>
        </authorList>
    </citation>
    <scope>NUCLEOTIDE SEQUENCE [LARGE SCALE GENOMIC DNA]</scope>
    <source>
        <strain evidence="2 3">22II1-22F33</strain>
    </source>
</reference>
<keyword evidence="3" id="KW-1185">Reference proteome</keyword>
<gene>
    <name evidence="2" type="ORF">ATO3_08695</name>
</gene>
<name>A0A225NM98_9RHOB</name>
<accession>A0A225NM98</accession>
<dbReference type="EMBL" id="AQQR01000003">
    <property type="protein sequence ID" value="OWU74694.1"/>
    <property type="molecule type" value="Genomic_DNA"/>
</dbReference>
<dbReference type="Proteomes" id="UP000215377">
    <property type="component" value="Unassembled WGS sequence"/>
</dbReference>
<feature type="region of interest" description="Disordered" evidence="1">
    <location>
        <begin position="1"/>
        <end position="22"/>
    </location>
</feature>
<evidence type="ECO:0000313" key="3">
    <source>
        <dbReference type="Proteomes" id="UP000215377"/>
    </source>
</evidence>
<organism evidence="2 3">
    <name type="scientific">Marinibacterium profundimaris</name>
    <dbReference type="NCBI Taxonomy" id="1679460"/>
    <lineage>
        <taxon>Bacteria</taxon>
        <taxon>Pseudomonadati</taxon>
        <taxon>Pseudomonadota</taxon>
        <taxon>Alphaproteobacteria</taxon>
        <taxon>Rhodobacterales</taxon>
        <taxon>Paracoccaceae</taxon>
        <taxon>Marinibacterium</taxon>
    </lineage>
</organism>
<proteinExistence type="predicted"/>
<evidence type="ECO:0000256" key="1">
    <source>
        <dbReference type="SAM" id="MobiDB-lite"/>
    </source>
</evidence>
<comment type="caution">
    <text evidence="2">The sequence shown here is derived from an EMBL/GenBank/DDBJ whole genome shotgun (WGS) entry which is preliminary data.</text>
</comment>
<evidence type="ECO:0008006" key="4">
    <source>
        <dbReference type="Google" id="ProtNLM"/>
    </source>
</evidence>
<evidence type="ECO:0000313" key="2">
    <source>
        <dbReference type="EMBL" id="OWU74694.1"/>
    </source>
</evidence>
<protein>
    <recommendedName>
        <fullName evidence="4">PRC-barrel domain-containing protein</fullName>
    </recommendedName>
</protein>
<feature type="compositionally biased region" description="Polar residues" evidence="1">
    <location>
        <begin position="12"/>
        <end position="22"/>
    </location>
</feature>
<sequence>MALGMAAGATAQVVSEDTAGSTESSYEKTLEFIGNPVYTSDGIRIGVVGEATTDVNGSRMILVNFDDSFISDYAGWRFMLDDRWKSTGQLEVLWTADQLRSWIDANGAQQSGN</sequence>